<reference evidence="15 16" key="1">
    <citation type="submission" date="2015-12" db="EMBL/GenBank/DDBJ databases">
        <authorList>
            <person name="Shamseldin A."/>
            <person name="Moawad H."/>
            <person name="Abd El-Rahim W.M."/>
            <person name="Sadowsky M.J."/>
        </authorList>
    </citation>
    <scope>NUCLEOTIDE SEQUENCE [LARGE SCALE GENOMIC DNA]</scope>
    <source>
        <strain evidence="15 16">DG5B</strain>
    </source>
</reference>
<dbReference type="PROSITE" id="PS00906">
    <property type="entry name" value="UROD_1"/>
    <property type="match status" value="1"/>
</dbReference>
<protein>
    <recommendedName>
        <fullName evidence="5 10">Uroporphyrinogen decarboxylase</fullName>
        <shortName evidence="10">UPD</shortName>
        <shortName evidence="10">URO-D</shortName>
        <ecNumber evidence="5 10">4.1.1.37</ecNumber>
    </recommendedName>
</protein>
<dbReference type="PANTHER" id="PTHR21091">
    <property type="entry name" value="METHYLTETRAHYDROFOLATE:HOMOCYSTEINE METHYLTRANSFERASE RELATED"/>
    <property type="match status" value="1"/>
</dbReference>
<dbReference type="PROSITE" id="PS00907">
    <property type="entry name" value="UROD_2"/>
    <property type="match status" value="1"/>
</dbReference>
<comment type="pathway">
    <text evidence="2 10 11">Porphyrin-containing compound metabolism; protoporphyrin-IX biosynthesis; coproporphyrinogen-III from 5-aminolevulinate: step 4/4.</text>
</comment>
<evidence type="ECO:0000256" key="7">
    <source>
        <dbReference type="ARBA" id="ARBA00022793"/>
    </source>
</evidence>
<sequence length="353" mass="38729">MRLPGGVPLPSLMLKNDLFLRAARGEATERTPVWLMRQAGRILPEYRALRARLSGFKELVETPALAAEVTIQPIDALDVDAAIIFSDILVVPDAMGLTYEMVEARGPLFPEVIKSAADVAKLRIADPEEHLGYVLEAIRITHRALNGRVPLIGFAGAPWTILAYMVEGHGSKTFSKARGMLYREPALAHQLLAKITATTIAYLKAQVAAGAQVVQVFDSWAGILPPDHYREFSTRYIAEICEALAPLVPVTVFAKGAWWAVPDFAALPCRTIGLDWNQDPMQVRREADGKTLQGNLDPCALYGTREQVRAATETMLRKFAGGPHIANLGHGVYPDTDPDNVRVFVDTVKAWRG</sequence>
<comment type="subcellular location">
    <subcellularLocation>
        <location evidence="1">Cytoplasm</location>
        <location evidence="1">Cytosol</location>
    </subcellularLocation>
</comment>
<evidence type="ECO:0000313" key="15">
    <source>
        <dbReference type="EMBL" id="ALW86550.1"/>
    </source>
</evidence>
<keyword evidence="8 10" id="KW-0456">Lyase</keyword>
<keyword evidence="16" id="KW-1185">Reference proteome</keyword>
<dbReference type="GO" id="GO:0005829">
    <property type="term" value="C:cytosol"/>
    <property type="evidence" value="ECO:0007669"/>
    <property type="project" value="UniProtKB-SubCell"/>
</dbReference>
<dbReference type="InterPro" id="IPR006361">
    <property type="entry name" value="Uroporphyrinogen_deCO2ase_HemE"/>
</dbReference>
<evidence type="ECO:0000256" key="1">
    <source>
        <dbReference type="ARBA" id="ARBA00004514"/>
    </source>
</evidence>
<dbReference type="NCBIfam" id="TIGR01464">
    <property type="entry name" value="hemE"/>
    <property type="match status" value="1"/>
</dbReference>
<keyword evidence="6 10" id="KW-0963">Cytoplasm</keyword>
<dbReference type="EC" id="4.1.1.37" evidence="5 10"/>
<evidence type="ECO:0000256" key="6">
    <source>
        <dbReference type="ARBA" id="ARBA00022490"/>
    </source>
</evidence>
<dbReference type="PANTHER" id="PTHR21091:SF169">
    <property type="entry name" value="UROPORPHYRINOGEN DECARBOXYLASE"/>
    <property type="match status" value="1"/>
</dbReference>
<dbReference type="KEGG" id="hyg:AUC43_16565"/>
<dbReference type="GO" id="GO:0004853">
    <property type="term" value="F:uroporphyrinogen decarboxylase activity"/>
    <property type="evidence" value="ECO:0007669"/>
    <property type="project" value="UniProtKB-UniRule"/>
</dbReference>
<feature type="binding site" evidence="10">
    <location>
        <begin position="37"/>
        <end position="41"/>
    </location>
    <ligand>
        <name>substrate</name>
    </ligand>
</feature>
<dbReference type="HAMAP" id="MF_00218">
    <property type="entry name" value="URO_D"/>
    <property type="match status" value="1"/>
</dbReference>
<dbReference type="GO" id="GO:0006782">
    <property type="term" value="P:protoporphyrinogen IX biosynthetic process"/>
    <property type="evidence" value="ECO:0007669"/>
    <property type="project" value="UniProtKB-UniRule"/>
</dbReference>
<dbReference type="CDD" id="cd00717">
    <property type="entry name" value="URO-D"/>
    <property type="match status" value="1"/>
</dbReference>
<dbReference type="SUPFAM" id="SSF51726">
    <property type="entry name" value="UROD/MetE-like"/>
    <property type="match status" value="1"/>
</dbReference>
<evidence type="ECO:0000256" key="12">
    <source>
        <dbReference type="RuleBase" id="RU004169"/>
    </source>
</evidence>
<dbReference type="InterPro" id="IPR038071">
    <property type="entry name" value="UROD/MetE-like_sf"/>
</dbReference>
<dbReference type="Gene3D" id="3.20.20.210">
    <property type="match status" value="1"/>
</dbReference>
<evidence type="ECO:0000256" key="9">
    <source>
        <dbReference type="ARBA" id="ARBA00023244"/>
    </source>
</evidence>
<dbReference type="AlphaFoldDB" id="A0A0U3SK40"/>
<dbReference type="UniPathway" id="UPA00251">
    <property type="reaction ID" value="UER00321"/>
</dbReference>
<evidence type="ECO:0000259" key="14">
    <source>
        <dbReference type="PROSITE" id="PS00907"/>
    </source>
</evidence>
<proteinExistence type="inferred from homology"/>
<accession>A0A0U3SK40</accession>
<dbReference type="InterPro" id="IPR000257">
    <property type="entry name" value="Uroporphyrinogen_deCOase"/>
</dbReference>
<feature type="binding site" evidence="10">
    <location>
        <position position="164"/>
    </location>
    <ligand>
        <name>substrate</name>
    </ligand>
</feature>
<keyword evidence="7 10" id="KW-0210">Decarboxylase</keyword>
<feature type="binding site" evidence="10">
    <location>
        <position position="219"/>
    </location>
    <ligand>
        <name>substrate</name>
    </ligand>
</feature>
<feature type="binding site" evidence="10">
    <location>
        <position position="330"/>
    </location>
    <ligand>
        <name>substrate</name>
    </ligand>
</feature>
<evidence type="ECO:0000256" key="3">
    <source>
        <dbReference type="ARBA" id="ARBA00009935"/>
    </source>
</evidence>
<dbReference type="STRING" id="1411621.AUC43_16565"/>
<gene>
    <name evidence="10 15" type="primary">hemE</name>
    <name evidence="15" type="ORF">AUC43_16565</name>
</gene>
<evidence type="ECO:0000256" key="5">
    <source>
        <dbReference type="ARBA" id="ARBA00012288"/>
    </source>
</evidence>
<comment type="caution">
    <text evidence="10">Lacks conserved residue(s) required for the propagation of feature annotation.</text>
</comment>
<comment type="catalytic activity">
    <reaction evidence="10 11">
        <text>uroporphyrinogen III + 4 H(+) = coproporphyrinogen III + 4 CO2</text>
        <dbReference type="Rhea" id="RHEA:19865"/>
        <dbReference type="ChEBI" id="CHEBI:15378"/>
        <dbReference type="ChEBI" id="CHEBI:16526"/>
        <dbReference type="ChEBI" id="CHEBI:57308"/>
        <dbReference type="ChEBI" id="CHEBI:57309"/>
        <dbReference type="EC" id="4.1.1.37"/>
    </reaction>
</comment>
<dbReference type="EMBL" id="CP013909">
    <property type="protein sequence ID" value="ALW86550.1"/>
    <property type="molecule type" value="Genomic_DNA"/>
</dbReference>
<dbReference type="FunFam" id="3.20.20.210:FF:000008">
    <property type="entry name" value="Uroporphyrinogen decarboxylase"/>
    <property type="match status" value="1"/>
</dbReference>
<comment type="subunit">
    <text evidence="4 10">Homodimer.</text>
</comment>
<feature type="domain" description="Uroporphyrinogen decarboxylase (URO-D)" evidence="13">
    <location>
        <begin position="32"/>
        <end position="41"/>
    </location>
</feature>
<evidence type="ECO:0000256" key="8">
    <source>
        <dbReference type="ARBA" id="ARBA00023239"/>
    </source>
</evidence>
<evidence type="ECO:0000256" key="4">
    <source>
        <dbReference type="ARBA" id="ARBA00011738"/>
    </source>
</evidence>
<comment type="function">
    <text evidence="10">Catalyzes the decarboxylation of four acetate groups of uroporphyrinogen-III to yield coproporphyrinogen-III.</text>
</comment>
<evidence type="ECO:0000256" key="2">
    <source>
        <dbReference type="ARBA" id="ARBA00004804"/>
    </source>
</evidence>
<name>A0A0U3SK40_9BACT</name>
<dbReference type="Pfam" id="PF01208">
    <property type="entry name" value="URO-D"/>
    <property type="match status" value="1"/>
</dbReference>
<keyword evidence="9 10" id="KW-0627">Porphyrin biosynthesis</keyword>
<evidence type="ECO:0000256" key="11">
    <source>
        <dbReference type="RuleBase" id="RU000554"/>
    </source>
</evidence>
<comment type="similarity">
    <text evidence="3 10 12">Belongs to the uroporphyrinogen decarboxylase family.</text>
</comment>
<evidence type="ECO:0000313" key="16">
    <source>
        <dbReference type="Proteomes" id="UP000059542"/>
    </source>
</evidence>
<evidence type="ECO:0000259" key="13">
    <source>
        <dbReference type="PROSITE" id="PS00906"/>
    </source>
</evidence>
<evidence type="ECO:0000256" key="10">
    <source>
        <dbReference type="HAMAP-Rule" id="MF_00218"/>
    </source>
</evidence>
<organism evidence="15 16">
    <name type="scientific">Hymenobacter sedentarius</name>
    <dbReference type="NCBI Taxonomy" id="1411621"/>
    <lineage>
        <taxon>Bacteria</taxon>
        <taxon>Pseudomonadati</taxon>
        <taxon>Bacteroidota</taxon>
        <taxon>Cytophagia</taxon>
        <taxon>Cytophagales</taxon>
        <taxon>Hymenobacteraceae</taxon>
        <taxon>Hymenobacter</taxon>
    </lineage>
</organism>
<feature type="binding site" evidence="10">
    <location>
        <position position="87"/>
    </location>
    <ligand>
        <name>substrate</name>
    </ligand>
</feature>
<feature type="domain" description="Uroporphyrinogen decarboxylase (URO-D)" evidence="14">
    <location>
        <begin position="152"/>
        <end position="168"/>
    </location>
</feature>
<feature type="site" description="Transition state stabilizer" evidence="10">
    <location>
        <position position="87"/>
    </location>
</feature>
<dbReference type="Proteomes" id="UP000059542">
    <property type="component" value="Chromosome"/>
</dbReference>